<feature type="compositionally biased region" description="Basic and acidic residues" evidence="3">
    <location>
        <begin position="23"/>
        <end position="35"/>
    </location>
</feature>
<dbReference type="AlphaFoldDB" id="A0A835HFX4"/>
<dbReference type="EMBL" id="JADFTS010000007">
    <property type="protein sequence ID" value="KAF9597557.1"/>
    <property type="molecule type" value="Genomic_DNA"/>
</dbReference>
<keyword evidence="2" id="KW-0804">Transcription</keyword>
<dbReference type="InterPro" id="IPR043561">
    <property type="entry name" value="LHW-like"/>
</dbReference>
<gene>
    <name evidence="5" type="ORF">IFM89_019571</name>
</gene>
<dbReference type="Pfam" id="PF23176">
    <property type="entry name" value="bHLH_LHW"/>
    <property type="match status" value="1"/>
</dbReference>
<reference evidence="5 6" key="1">
    <citation type="submission" date="2020-10" db="EMBL/GenBank/DDBJ databases">
        <title>The Coptis chinensis genome and diversification of protoberbering-type alkaloids.</title>
        <authorList>
            <person name="Wang B."/>
            <person name="Shu S."/>
            <person name="Song C."/>
            <person name="Liu Y."/>
        </authorList>
    </citation>
    <scope>NUCLEOTIDE SEQUENCE [LARGE SCALE GENOMIC DNA]</scope>
    <source>
        <strain evidence="5">HL-2020</strain>
        <tissue evidence="5">Leaf</tissue>
    </source>
</reference>
<dbReference type="GO" id="GO:0003700">
    <property type="term" value="F:DNA-binding transcription factor activity"/>
    <property type="evidence" value="ECO:0007669"/>
    <property type="project" value="InterPro"/>
</dbReference>
<evidence type="ECO:0000256" key="1">
    <source>
        <dbReference type="ARBA" id="ARBA00023015"/>
    </source>
</evidence>
<evidence type="ECO:0000313" key="6">
    <source>
        <dbReference type="Proteomes" id="UP000631114"/>
    </source>
</evidence>
<sequence length="121" mass="13746">MGFGCILSRKDTKPCHIGQKKARNSDVQKPRPRDRQLIQDRVKELRELVPNGGKAVDKKNLELFEDQGKENGASWVVEMGSQLEVYPIVVKDLKQPGHMLIEFIDIPIPSSQTMYESIKTV</sequence>
<feature type="region of interest" description="Disordered" evidence="3">
    <location>
        <begin position="15"/>
        <end position="35"/>
    </location>
</feature>
<dbReference type="OrthoDB" id="1883654at2759"/>
<protein>
    <recommendedName>
        <fullName evidence="4">BHLH domain-containing protein</fullName>
    </recommendedName>
</protein>
<name>A0A835HFX4_9MAGN</name>
<evidence type="ECO:0000313" key="5">
    <source>
        <dbReference type="EMBL" id="KAF9597557.1"/>
    </source>
</evidence>
<dbReference type="GO" id="GO:0046983">
    <property type="term" value="F:protein dimerization activity"/>
    <property type="evidence" value="ECO:0007669"/>
    <property type="project" value="InterPro"/>
</dbReference>
<dbReference type="PANTHER" id="PTHR46196:SF3">
    <property type="entry name" value="TRANSCRIPTION FACTOR LHW-LIKE ISOFORM X1"/>
    <property type="match status" value="1"/>
</dbReference>
<evidence type="ECO:0000259" key="4">
    <source>
        <dbReference type="Pfam" id="PF23176"/>
    </source>
</evidence>
<comment type="caution">
    <text evidence="5">The sequence shown here is derived from an EMBL/GenBank/DDBJ whole genome shotgun (WGS) entry which is preliminary data.</text>
</comment>
<keyword evidence="1" id="KW-0805">Transcription regulation</keyword>
<accession>A0A835HFX4</accession>
<dbReference type="Proteomes" id="UP000631114">
    <property type="component" value="Unassembled WGS sequence"/>
</dbReference>
<dbReference type="PANTHER" id="PTHR46196">
    <property type="entry name" value="TRANSCRIPTION FACTOR BHLH155-LIKE ISOFORM X1-RELATED"/>
    <property type="match status" value="1"/>
</dbReference>
<feature type="domain" description="BHLH" evidence="4">
    <location>
        <begin position="29"/>
        <end position="55"/>
    </location>
</feature>
<proteinExistence type="predicted"/>
<keyword evidence="6" id="KW-1185">Reference proteome</keyword>
<organism evidence="5 6">
    <name type="scientific">Coptis chinensis</name>
    <dbReference type="NCBI Taxonomy" id="261450"/>
    <lineage>
        <taxon>Eukaryota</taxon>
        <taxon>Viridiplantae</taxon>
        <taxon>Streptophyta</taxon>
        <taxon>Embryophyta</taxon>
        <taxon>Tracheophyta</taxon>
        <taxon>Spermatophyta</taxon>
        <taxon>Magnoliopsida</taxon>
        <taxon>Ranunculales</taxon>
        <taxon>Ranunculaceae</taxon>
        <taxon>Coptidoideae</taxon>
        <taxon>Coptis</taxon>
    </lineage>
</organism>
<dbReference type="InterPro" id="IPR011598">
    <property type="entry name" value="bHLH_dom"/>
</dbReference>
<evidence type="ECO:0000256" key="3">
    <source>
        <dbReference type="SAM" id="MobiDB-lite"/>
    </source>
</evidence>
<evidence type="ECO:0000256" key="2">
    <source>
        <dbReference type="ARBA" id="ARBA00023163"/>
    </source>
</evidence>